<keyword evidence="1" id="KW-0812">Transmembrane</keyword>
<dbReference type="OrthoDB" id="1625483at2"/>
<dbReference type="EMBL" id="JRFU01000020">
    <property type="protein sequence ID" value="PWE87721.1"/>
    <property type="molecule type" value="Genomic_DNA"/>
</dbReference>
<dbReference type="GeneID" id="97390398"/>
<protein>
    <submittedName>
        <fullName evidence="2">Uncharacterized protein</fullName>
    </submittedName>
</protein>
<reference evidence="2 4" key="2">
    <citation type="submission" date="2015-09" db="EMBL/GenBank/DDBJ databases">
        <authorList>
            <consortium name="Pathogen Informatics"/>
        </authorList>
    </citation>
    <scope>NUCLEOTIDE SEQUENCE [LARGE SCALE GENOMIC DNA]</scope>
    <source>
        <strain evidence="2 4">2789STDY5608891</strain>
    </source>
</reference>
<dbReference type="Proteomes" id="UP000245288">
    <property type="component" value="Unassembled WGS sequence"/>
</dbReference>
<keyword evidence="5" id="KW-1185">Reference proteome</keyword>
<dbReference type="AlphaFoldDB" id="A0A173R7D7"/>
<organism evidence="2 4">
    <name type="scientific">Eubacterium ramulus</name>
    <dbReference type="NCBI Taxonomy" id="39490"/>
    <lineage>
        <taxon>Bacteria</taxon>
        <taxon>Bacillati</taxon>
        <taxon>Bacillota</taxon>
        <taxon>Clostridia</taxon>
        <taxon>Eubacteriales</taxon>
        <taxon>Eubacteriaceae</taxon>
        <taxon>Eubacterium</taxon>
    </lineage>
</organism>
<gene>
    <name evidence="2" type="ORF">ERS852448_00252</name>
    <name evidence="3" type="ORF">LG34_02270</name>
</gene>
<dbReference type="EMBL" id="CYYA01000001">
    <property type="protein sequence ID" value="CUM73666.1"/>
    <property type="molecule type" value="Genomic_DNA"/>
</dbReference>
<evidence type="ECO:0000313" key="5">
    <source>
        <dbReference type="Proteomes" id="UP000245288"/>
    </source>
</evidence>
<evidence type="ECO:0000313" key="4">
    <source>
        <dbReference type="Proteomes" id="UP000095492"/>
    </source>
</evidence>
<evidence type="ECO:0000256" key="1">
    <source>
        <dbReference type="SAM" id="Phobius"/>
    </source>
</evidence>
<keyword evidence="1" id="KW-1133">Transmembrane helix</keyword>
<keyword evidence="1" id="KW-0472">Membrane</keyword>
<accession>A0A173R7D7</accession>
<feature type="transmembrane region" description="Helical" evidence="1">
    <location>
        <begin position="62"/>
        <end position="81"/>
    </location>
</feature>
<reference evidence="3 5" key="1">
    <citation type="submission" date="2014-09" db="EMBL/GenBank/DDBJ databases">
        <title>Butyrate-producing bacteria isolated from human gut.</title>
        <authorList>
            <person name="Zhang Q."/>
            <person name="Zhao L."/>
        </authorList>
    </citation>
    <scope>NUCLEOTIDE SEQUENCE [LARGE SCALE GENOMIC DNA]</scope>
    <source>
        <strain evidence="3 5">21</strain>
    </source>
</reference>
<evidence type="ECO:0000313" key="2">
    <source>
        <dbReference type="EMBL" id="CUM73666.1"/>
    </source>
</evidence>
<dbReference type="Proteomes" id="UP000095492">
    <property type="component" value="Unassembled WGS sequence"/>
</dbReference>
<name>A0A173R7D7_EUBRA</name>
<dbReference type="RefSeq" id="WP_055288982.1">
    <property type="nucleotide sequence ID" value="NZ_CAJLEE010000033.1"/>
</dbReference>
<evidence type="ECO:0000313" key="3">
    <source>
        <dbReference type="EMBL" id="PWE87721.1"/>
    </source>
</evidence>
<feature type="transmembrane region" description="Helical" evidence="1">
    <location>
        <begin position="25"/>
        <end position="42"/>
    </location>
</feature>
<sequence>MNTEPEKKEKVLTEVWGDTVNIKELAISIILGVIFTMCFYLIGRKIFMSMGTIEENLAKGYALFVGIAGCFIAAVISAKSFRPKRLVAELDSTTDIAEVLEYAHMTPEEEGEALTKVGPDVIKELEDLELYGLLALIPEGANNYKPEYRELAGGQSKKDA</sequence>
<dbReference type="STRING" id="39490.ERS852448_00252"/>
<proteinExistence type="predicted"/>